<organism evidence="4 5">
    <name type="scientific">Phialocephala subalpina</name>
    <dbReference type="NCBI Taxonomy" id="576137"/>
    <lineage>
        <taxon>Eukaryota</taxon>
        <taxon>Fungi</taxon>
        <taxon>Dikarya</taxon>
        <taxon>Ascomycota</taxon>
        <taxon>Pezizomycotina</taxon>
        <taxon>Leotiomycetes</taxon>
        <taxon>Helotiales</taxon>
        <taxon>Mollisiaceae</taxon>
        <taxon>Phialocephala</taxon>
        <taxon>Phialocephala fortinii species complex</taxon>
    </lineage>
</organism>
<evidence type="ECO:0000313" key="4">
    <source>
        <dbReference type="EMBL" id="CZR58164.1"/>
    </source>
</evidence>
<sequence length="124" mass="14030">MTVVHVVLFRFLPTTTLAQKSSFLREIKTLRHLPCVKDQRLIVGGPSISEPKDVSQGFEFGLVSFHKDRAGLEEYQGSLEHERVASQYIRPIKENVIRFDFEVPEEDEHLVGVLPMLGALAGKQ</sequence>
<dbReference type="PANTHER" id="PTHR33178">
    <property type="match status" value="1"/>
</dbReference>
<evidence type="ECO:0000313" key="5">
    <source>
        <dbReference type="Proteomes" id="UP000184330"/>
    </source>
</evidence>
<evidence type="ECO:0000256" key="2">
    <source>
        <dbReference type="SAM" id="SignalP"/>
    </source>
</evidence>
<proteinExistence type="predicted"/>
<dbReference type="SMART" id="SM00886">
    <property type="entry name" value="Dabb"/>
    <property type="match status" value="1"/>
</dbReference>
<keyword evidence="5" id="KW-1185">Reference proteome</keyword>
<gene>
    <name evidence="4" type="ORF">PAC_08055</name>
</gene>
<name>A0A1L7WZH1_9HELO</name>
<dbReference type="InterPro" id="IPR013097">
    <property type="entry name" value="Dabb"/>
</dbReference>
<accession>A0A1L7WZH1</accession>
<comment type="subunit">
    <text evidence="1">Homodimer.</text>
</comment>
<evidence type="ECO:0000259" key="3">
    <source>
        <dbReference type="PROSITE" id="PS51502"/>
    </source>
</evidence>
<dbReference type="AlphaFoldDB" id="A0A1L7WZH1"/>
<dbReference type="OrthoDB" id="42919at2759"/>
<dbReference type="Pfam" id="PF07876">
    <property type="entry name" value="Dabb"/>
    <property type="match status" value="1"/>
</dbReference>
<dbReference type="SUPFAM" id="SSF54909">
    <property type="entry name" value="Dimeric alpha+beta barrel"/>
    <property type="match status" value="1"/>
</dbReference>
<keyword evidence="2" id="KW-0732">Signal</keyword>
<dbReference type="PANTHER" id="PTHR33178:SF17">
    <property type="entry name" value="STRESS-RESPONSE A_B BARREL DOMAIN-CONTAINING PROTEIN"/>
    <property type="match status" value="1"/>
</dbReference>
<dbReference type="Gene3D" id="3.30.70.100">
    <property type="match status" value="1"/>
</dbReference>
<feature type="signal peptide" evidence="2">
    <location>
        <begin position="1"/>
        <end position="18"/>
    </location>
</feature>
<dbReference type="InterPro" id="IPR044662">
    <property type="entry name" value="HS1/DABB1-like"/>
</dbReference>
<reference evidence="4 5" key="1">
    <citation type="submission" date="2016-03" db="EMBL/GenBank/DDBJ databases">
        <authorList>
            <person name="Ploux O."/>
        </authorList>
    </citation>
    <scope>NUCLEOTIDE SEQUENCE [LARGE SCALE GENOMIC DNA]</scope>
    <source>
        <strain evidence="4 5">UAMH 11012</strain>
    </source>
</reference>
<dbReference type="Proteomes" id="UP000184330">
    <property type="component" value="Unassembled WGS sequence"/>
</dbReference>
<dbReference type="PROSITE" id="PS51502">
    <property type="entry name" value="S_R_A_B_BARREL"/>
    <property type="match status" value="1"/>
</dbReference>
<dbReference type="InterPro" id="IPR011008">
    <property type="entry name" value="Dimeric_a/b-barrel"/>
</dbReference>
<feature type="domain" description="Stress-response A/B barrel" evidence="3">
    <location>
        <begin position="3"/>
        <end position="101"/>
    </location>
</feature>
<evidence type="ECO:0000256" key="1">
    <source>
        <dbReference type="ARBA" id="ARBA00011738"/>
    </source>
</evidence>
<protein>
    <recommendedName>
        <fullName evidence="3">Stress-response A/B barrel domain-containing protein</fullName>
    </recommendedName>
</protein>
<dbReference type="EMBL" id="FJOG01000011">
    <property type="protein sequence ID" value="CZR58164.1"/>
    <property type="molecule type" value="Genomic_DNA"/>
</dbReference>
<dbReference type="STRING" id="576137.A0A1L7WZH1"/>
<feature type="chain" id="PRO_5012114830" description="Stress-response A/B barrel domain-containing protein" evidence="2">
    <location>
        <begin position="19"/>
        <end position="124"/>
    </location>
</feature>